<keyword evidence="2" id="KW-0436">Ligase</keyword>
<accession>A0A1I5WK75</accession>
<keyword evidence="6" id="KW-0067">ATP-binding</keyword>
<dbReference type="STRING" id="112413.SAMN05421854_109277"/>
<organism evidence="10 11">
    <name type="scientific">Amycolatopsis rubida</name>
    <dbReference type="NCBI Taxonomy" id="112413"/>
    <lineage>
        <taxon>Bacteria</taxon>
        <taxon>Bacillati</taxon>
        <taxon>Actinomycetota</taxon>
        <taxon>Actinomycetes</taxon>
        <taxon>Pseudonocardiales</taxon>
        <taxon>Pseudonocardiaceae</taxon>
        <taxon>Amycolatopsis</taxon>
    </lineage>
</organism>
<dbReference type="RefSeq" id="WP_093575489.1">
    <property type="nucleotide sequence ID" value="NZ_FOWC01000009.1"/>
</dbReference>
<evidence type="ECO:0000313" key="11">
    <source>
        <dbReference type="Proteomes" id="UP000199137"/>
    </source>
</evidence>
<keyword evidence="5" id="KW-0862">Zinc</keyword>
<evidence type="ECO:0000256" key="1">
    <source>
        <dbReference type="ARBA" id="ARBA00005061"/>
    </source>
</evidence>
<proteinExistence type="inferred from homology"/>
<comment type="pathway">
    <text evidence="1">Purine metabolism; 7-cyano-7-deazaguanine biosynthesis.</text>
</comment>
<dbReference type="AlphaFoldDB" id="A0A1I5WK75"/>
<dbReference type="Pfam" id="PF06508">
    <property type="entry name" value="QueC"/>
    <property type="match status" value="1"/>
</dbReference>
<evidence type="ECO:0000256" key="5">
    <source>
        <dbReference type="ARBA" id="ARBA00022833"/>
    </source>
</evidence>
<evidence type="ECO:0000256" key="8">
    <source>
        <dbReference type="ARBA" id="ARBA00039149"/>
    </source>
</evidence>
<evidence type="ECO:0000256" key="2">
    <source>
        <dbReference type="ARBA" id="ARBA00022598"/>
    </source>
</evidence>
<dbReference type="Gene3D" id="3.40.50.620">
    <property type="entry name" value="HUPs"/>
    <property type="match status" value="1"/>
</dbReference>
<evidence type="ECO:0000256" key="9">
    <source>
        <dbReference type="ARBA" id="ARBA00047890"/>
    </source>
</evidence>
<keyword evidence="4" id="KW-0547">Nucleotide-binding</keyword>
<dbReference type="EC" id="6.3.4.20" evidence="8"/>
<dbReference type="Proteomes" id="UP000199137">
    <property type="component" value="Unassembled WGS sequence"/>
</dbReference>
<dbReference type="PANTHER" id="PTHR42914">
    <property type="entry name" value="7-CYANO-7-DEAZAGUANINE SYNTHASE"/>
    <property type="match status" value="1"/>
</dbReference>
<dbReference type="PANTHER" id="PTHR42914:SF1">
    <property type="entry name" value="7-CYANO-7-DEAZAGUANINE SYNTHASE"/>
    <property type="match status" value="1"/>
</dbReference>
<reference evidence="11" key="1">
    <citation type="submission" date="2016-10" db="EMBL/GenBank/DDBJ databases">
        <authorList>
            <person name="Varghese N."/>
            <person name="Submissions S."/>
        </authorList>
    </citation>
    <scope>NUCLEOTIDE SEQUENCE [LARGE SCALE GENOMIC DNA]</scope>
    <source>
        <strain evidence="11">DSM 44637</strain>
    </source>
</reference>
<evidence type="ECO:0000313" key="10">
    <source>
        <dbReference type="EMBL" id="SFQ20193.1"/>
    </source>
</evidence>
<sequence>MTEPRIPEVLLFSAGLDSYPAWHYLGRPPGLYFDLGHRYASQERAAVAALSDAAGIEIEISDELRLGAWEAEDAIIPLRNVHLAMLASNRAEMVWCIGVKGDHTLDKSRDAFADMGRFIARFSEKPTRVDSPFWDMTKTDIIAWYLAQGLPVEHLLLTFSCSRTDGSTVHCGRCSSCLRRWTSLVNNGVEAEFEHQPWTWDRVREFYIPAMRGGRYPDHRAHEFFAALATVGAAVAS</sequence>
<protein>
    <recommendedName>
        <fullName evidence="8">7-cyano-7-deazaguanine synthase</fullName>
        <ecNumber evidence="8">6.3.4.20</ecNumber>
    </recommendedName>
</protein>
<dbReference type="OrthoDB" id="3633423at2"/>
<name>A0A1I5WK75_9PSEU</name>
<comment type="similarity">
    <text evidence="7">Belongs to the QueC family.</text>
</comment>
<dbReference type="GO" id="GO:0005524">
    <property type="term" value="F:ATP binding"/>
    <property type="evidence" value="ECO:0007669"/>
    <property type="project" value="UniProtKB-KW"/>
</dbReference>
<comment type="catalytic activity">
    <reaction evidence="9">
        <text>7-carboxy-7-carbaguanine + NH4(+) + 2 ATP = 7-cyano-7-carbaguanine + 2 AMP + 2 diphosphate + 2 H(+)</text>
        <dbReference type="Rhea" id="RHEA:27982"/>
        <dbReference type="ChEBI" id="CHEBI:15378"/>
        <dbReference type="ChEBI" id="CHEBI:28938"/>
        <dbReference type="ChEBI" id="CHEBI:30616"/>
        <dbReference type="ChEBI" id="CHEBI:33019"/>
        <dbReference type="ChEBI" id="CHEBI:45075"/>
        <dbReference type="ChEBI" id="CHEBI:61036"/>
        <dbReference type="ChEBI" id="CHEBI:456215"/>
        <dbReference type="EC" id="6.3.4.20"/>
    </reaction>
</comment>
<evidence type="ECO:0000256" key="4">
    <source>
        <dbReference type="ARBA" id="ARBA00022741"/>
    </source>
</evidence>
<evidence type="ECO:0000256" key="7">
    <source>
        <dbReference type="ARBA" id="ARBA00037993"/>
    </source>
</evidence>
<dbReference type="InterPro" id="IPR014729">
    <property type="entry name" value="Rossmann-like_a/b/a_fold"/>
</dbReference>
<evidence type="ECO:0000256" key="3">
    <source>
        <dbReference type="ARBA" id="ARBA00022723"/>
    </source>
</evidence>
<evidence type="ECO:0000256" key="6">
    <source>
        <dbReference type="ARBA" id="ARBA00022840"/>
    </source>
</evidence>
<dbReference type="EMBL" id="FOWC01000009">
    <property type="protein sequence ID" value="SFQ20193.1"/>
    <property type="molecule type" value="Genomic_DNA"/>
</dbReference>
<keyword evidence="3" id="KW-0479">Metal-binding</keyword>
<dbReference type="InterPro" id="IPR018317">
    <property type="entry name" value="QueC"/>
</dbReference>
<gene>
    <name evidence="10" type="ORF">SAMN05421854_109277</name>
</gene>
<dbReference type="GO" id="GO:0016874">
    <property type="term" value="F:ligase activity"/>
    <property type="evidence" value="ECO:0007669"/>
    <property type="project" value="UniProtKB-KW"/>
</dbReference>
<dbReference type="GO" id="GO:0046872">
    <property type="term" value="F:metal ion binding"/>
    <property type="evidence" value="ECO:0007669"/>
    <property type="project" value="UniProtKB-KW"/>
</dbReference>
<dbReference type="SUPFAM" id="SSF52402">
    <property type="entry name" value="Adenine nucleotide alpha hydrolases-like"/>
    <property type="match status" value="1"/>
</dbReference>